<dbReference type="AlphaFoldDB" id="A0A9P0E575"/>
<evidence type="ECO:0000313" key="3">
    <source>
        <dbReference type="Proteomes" id="UP001152798"/>
    </source>
</evidence>
<reference evidence="2" key="1">
    <citation type="submission" date="2022-01" db="EMBL/GenBank/DDBJ databases">
        <authorList>
            <person name="King R."/>
        </authorList>
    </citation>
    <scope>NUCLEOTIDE SEQUENCE</scope>
</reference>
<protein>
    <submittedName>
        <fullName evidence="2">Uncharacterized protein</fullName>
    </submittedName>
</protein>
<dbReference type="Proteomes" id="UP001152798">
    <property type="component" value="Chromosome 1"/>
</dbReference>
<evidence type="ECO:0000256" key="1">
    <source>
        <dbReference type="SAM" id="MobiDB-lite"/>
    </source>
</evidence>
<name>A0A9P0E575_NEZVI</name>
<sequence length="143" mass="15545">MSWFQKRRIQKATPGATGIQILERGPSLSYLTPSSVPSLEAYIMSCGDRISRRSGSWTITIFTGSAFETRCDFSTRRADTGSPRVLRRMRCVTNQVNVGVAGDLAGRCAPSGHDPNKSRRVGVAGGQGHAGRMELSQSREPVM</sequence>
<proteinExistence type="predicted"/>
<dbReference type="EMBL" id="OV725077">
    <property type="protein sequence ID" value="CAH1390348.1"/>
    <property type="molecule type" value="Genomic_DNA"/>
</dbReference>
<gene>
    <name evidence="2" type="ORF">NEZAVI_LOCUS1566</name>
</gene>
<accession>A0A9P0E575</accession>
<organism evidence="2 3">
    <name type="scientific">Nezara viridula</name>
    <name type="common">Southern green stink bug</name>
    <name type="synonym">Cimex viridulus</name>
    <dbReference type="NCBI Taxonomy" id="85310"/>
    <lineage>
        <taxon>Eukaryota</taxon>
        <taxon>Metazoa</taxon>
        <taxon>Ecdysozoa</taxon>
        <taxon>Arthropoda</taxon>
        <taxon>Hexapoda</taxon>
        <taxon>Insecta</taxon>
        <taxon>Pterygota</taxon>
        <taxon>Neoptera</taxon>
        <taxon>Paraneoptera</taxon>
        <taxon>Hemiptera</taxon>
        <taxon>Heteroptera</taxon>
        <taxon>Panheteroptera</taxon>
        <taxon>Pentatomomorpha</taxon>
        <taxon>Pentatomoidea</taxon>
        <taxon>Pentatomidae</taxon>
        <taxon>Pentatominae</taxon>
        <taxon>Nezara</taxon>
    </lineage>
</organism>
<feature type="region of interest" description="Disordered" evidence="1">
    <location>
        <begin position="110"/>
        <end position="143"/>
    </location>
</feature>
<evidence type="ECO:0000313" key="2">
    <source>
        <dbReference type="EMBL" id="CAH1390348.1"/>
    </source>
</evidence>
<keyword evidence="3" id="KW-1185">Reference proteome</keyword>